<reference evidence="2 3" key="1">
    <citation type="submission" date="2024-04" db="EMBL/GenBank/DDBJ databases">
        <authorList>
            <person name="Fracassetti M."/>
        </authorList>
    </citation>
    <scope>NUCLEOTIDE SEQUENCE [LARGE SCALE GENOMIC DNA]</scope>
</reference>
<evidence type="ECO:0000313" key="3">
    <source>
        <dbReference type="Proteomes" id="UP001497516"/>
    </source>
</evidence>
<dbReference type="AlphaFoldDB" id="A0AAV2E463"/>
<name>A0AAV2E463_9ROSI</name>
<protein>
    <submittedName>
        <fullName evidence="2">Uncharacterized protein</fullName>
    </submittedName>
</protein>
<dbReference type="EMBL" id="OZ034817">
    <property type="protein sequence ID" value="CAL1380335.1"/>
    <property type="molecule type" value="Genomic_DNA"/>
</dbReference>
<keyword evidence="3" id="KW-1185">Reference proteome</keyword>
<dbReference type="Proteomes" id="UP001497516">
    <property type="component" value="Chromosome 4"/>
</dbReference>
<gene>
    <name evidence="2" type="ORF">LTRI10_LOCUS21787</name>
</gene>
<proteinExistence type="predicted"/>
<accession>A0AAV2E463</accession>
<evidence type="ECO:0000313" key="2">
    <source>
        <dbReference type="EMBL" id="CAL1380335.1"/>
    </source>
</evidence>
<organism evidence="2 3">
    <name type="scientific">Linum trigynum</name>
    <dbReference type="NCBI Taxonomy" id="586398"/>
    <lineage>
        <taxon>Eukaryota</taxon>
        <taxon>Viridiplantae</taxon>
        <taxon>Streptophyta</taxon>
        <taxon>Embryophyta</taxon>
        <taxon>Tracheophyta</taxon>
        <taxon>Spermatophyta</taxon>
        <taxon>Magnoliopsida</taxon>
        <taxon>eudicotyledons</taxon>
        <taxon>Gunneridae</taxon>
        <taxon>Pentapetalae</taxon>
        <taxon>rosids</taxon>
        <taxon>fabids</taxon>
        <taxon>Malpighiales</taxon>
        <taxon>Linaceae</taxon>
        <taxon>Linum</taxon>
    </lineage>
</organism>
<feature type="region of interest" description="Disordered" evidence="1">
    <location>
        <begin position="37"/>
        <end position="73"/>
    </location>
</feature>
<sequence length="73" mass="8108">MVTFMFTMGLEKIIGIIIIRSRNKLARDCWPEKLRDGTLLSSSSESREMPPLNDQEGGGGHGDLRTTTRSTVV</sequence>
<evidence type="ECO:0000256" key="1">
    <source>
        <dbReference type="SAM" id="MobiDB-lite"/>
    </source>
</evidence>